<dbReference type="SUPFAM" id="SSF57756">
    <property type="entry name" value="Retrovirus zinc finger-like domains"/>
    <property type="match status" value="1"/>
</dbReference>
<protein>
    <recommendedName>
        <fullName evidence="3">CCHC-type domain-containing protein</fullName>
    </recommendedName>
</protein>
<organism evidence="4">
    <name type="scientific">Panicum hallii</name>
    <dbReference type="NCBI Taxonomy" id="206008"/>
    <lineage>
        <taxon>Eukaryota</taxon>
        <taxon>Viridiplantae</taxon>
        <taxon>Streptophyta</taxon>
        <taxon>Embryophyta</taxon>
        <taxon>Tracheophyta</taxon>
        <taxon>Spermatophyta</taxon>
        <taxon>Magnoliopsida</taxon>
        <taxon>Liliopsida</taxon>
        <taxon>Poales</taxon>
        <taxon>Poaceae</taxon>
        <taxon>PACMAD clade</taxon>
        <taxon>Panicoideae</taxon>
        <taxon>Panicodae</taxon>
        <taxon>Paniceae</taxon>
        <taxon>Panicinae</taxon>
        <taxon>Panicum</taxon>
        <taxon>Panicum sect. Panicum</taxon>
    </lineage>
</organism>
<sequence length="531" mass="60622">MLLPKPKYNIINAMLQKEYLDTMEVGELVGEIRAHEMSILGMSEEPTSSKSIALKTKTNKSRKLKMVKQDSSSSNEEDDHHESSSDVEDDGELALMMRKFTRLNEKINKKGFNFDSKKGMFRPMDVKNKICYNCGEKGHIRPNCLKPDKRNKDNKSKHRHDSSDDEEEERRNKNKIFGKKKTHDKKTKLFPKKKGHTKKNSSDEEDIVTIALTNEEPPLPPPPMCLMAKGNTKVCEVDSEDDSDEELDPNEFTNLINEYTSVIKRKKGKVKILESTHAKLELAHSDLLSKYNDLLKKHNESLVLAKQVEESHKKLKQEHRELAYKYQELEFAYEVIDPSLEKFAHEKANASTSCDDLLIDANATNVVPKLASSREKELMDQVASLKSSVEKLSRGEYIHKEILFNNARDYGKRGLGSFPEPNMATTPSPEIKTSFIKEVGSYCQHCQVTGHHTRECTLPSRPLPKLPKNYSSIFQNNHFLLSKVKGKVKAKFIGKIAKESKKKLPKQLWVPKALVTHVQGPKLVWVPKTQE</sequence>
<evidence type="ECO:0000313" key="4">
    <source>
        <dbReference type="EMBL" id="PVH62393.1"/>
    </source>
</evidence>
<dbReference type="GO" id="GO:0003676">
    <property type="term" value="F:nucleic acid binding"/>
    <property type="evidence" value="ECO:0007669"/>
    <property type="project" value="InterPro"/>
</dbReference>
<dbReference type="PROSITE" id="PS50158">
    <property type="entry name" value="ZF_CCHC"/>
    <property type="match status" value="1"/>
</dbReference>
<feature type="region of interest" description="Disordered" evidence="2">
    <location>
        <begin position="141"/>
        <end position="205"/>
    </location>
</feature>
<reference evidence="4" key="1">
    <citation type="submission" date="2018-04" db="EMBL/GenBank/DDBJ databases">
        <title>WGS assembly of Panicum hallii.</title>
        <authorList>
            <person name="Lovell J."/>
            <person name="Jenkins J."/>
            <person name="Lowry D."/>
            <person name="Mamidi S."/>
            <person name="Sreedasyam A."/>
            <person name="Weng X."/>
            <person name="Barry K."/>
            <person name="Bonette J."/>
            <person name="Campitelli B."/>
            <person name="Daum C."/>
            <person name="Gordon S."/>
            <person name="Gould B."/>
            <person name="Lipzen A."/>
            <person name="Macqueen A."/>
            <person name="Palacio-Mejia J."/>
            <person name="Plott C."/>
            <person name="Shakirov E."/>
            <person name="Shu S."/>
            <person name="Yoshinaga Y."/>
            <person name="Zane M."/>
            <person name="Rokhsar D."/>
            <person name="Grimwood J."/>
            <person name="Schmutz J."/>
            <person name="Juenger T."/>
        </authorList>
    </citation>
    <scope>NUCLEOTIDE SEQUENCE [LARGE SCALE GENOMIC DNA]</scope>
    <source>
        <strain evidence="4">FIL2</strain>
    </source>
</reference>
<dbReference type="Gramene" id="PVH62393">
    <property type="protein sequence ID" value="PVH62393"/>
    <property type="gene ID" value="PAHAL_3G283200"/>
</dbReference>
<evidence type="ECO:0000256" key="1">
    <source>
        <dbReference type="PROSITE-ProRule" id="PRU00047"/>
    </source>
</evidence>
<feature type="domain" description="CCHC-type" evidence="3">
    <location>
        <begin position="131"/>
        <end position="144"/>
    </location>
</feature>
<dbReference type="InterPro" id="IPR036875">
    <property type="entry name" value="Znf_CCHC_sf"/>
</dbReference>
<name>A0A2T8KJN1_9POAL</name>
<evidence type="ECO:0000259" key="3">
    <source>
        <dbReference type="PROSITE" id="PS50158"/>
    </source>
</evidence>
<dbReference type="InterPro" id="IPR001878">
    <property type="entry name" value="Znf_CCHC"/>
</dbReference>
<accession>A0A2T8KJN1</accession>
<proteinExistence type="predicted"/>
<keyword evidence="1" id="KW-0863">Zinc-finger</keyword>
<dbReference type="Proteomes" id="UP000243499">
    <property type="component" value="Chromosome 3"/>
</dbReference>
<feature type="compositionally biased region" description="Basic residues" evidence="2">
    <location>
        <begin position="172"/>
        <end position="199"/>
    </location>
</feature>
<dbReference type="AlphaFoldDB" id="A0A2T8KJN1"/>
<evidence type="ECO:0000256" key="2">
    <source>
        <dbReference type="SAM" id="MobiDB-lite"/>
    </source>
</evidence>
<dbReference type="SMART" id="SM00343">
    <property type="entry name" value="ZnF_C2HC"/>
    <property type="match status" value="2"/>
</dbReference>
<dbReference type="EMBL" id="CM008048">
    <property type="protein sequence ID" value="PVH62393.1"/>
    <property type="molecule type" value="Genomic_DNA"/>
</dbReference>
<keyword evidence="1" id="KW-0479">Metal-binding</keyword>
<keyword evidence="1" id="KW-0862">Zinc</keyword>
<dbReference type="GO" id="GO:0008270">
    <property type="term" value="F:zinc ion binding"/>
    <property type="evidence" value="ECO:0007669"/>
    <property type="project" value="UniProtKB-KW"/>
</dbReference>
<dbReference type="Pfam" id="PF00098">
    <property type="entry name" value="zf-CCHC"/>
    <property type="match status" value="1"/>
</dbReference>
<dbReference type="Gene3D" id="4.10.60.10">
    <property type="entry name" value="Zinc finger, CCHC-type"/>
    <property type="match status" value="1"/>
</dbReference>
<feature type="compositionally biased region" description="Basic residues" evidence="2">
    <location>
        <begin position="57"/>
        <end position="66"/>
    </location>
</feature>
<gene>
    <name evidence="4" type="ORF">PAHAL_3G283200</name>
</gene>
<feature type="region of interest" description="Disordered" evidence="2">
    <location>
        <begin position="43"/>
        <end position="92"/>
    </location>
</feature>